<organism evidence="3">
    <name type="scientific">uncultured spirochete</name>
    <dbReference type="NCBI Taxonomy" id="156406"/>
    <lineage>
        <taxon>Bacteria</taxon>
        <taxon>Pseudomonadati</taxon>
        <taxon>Spirochaetota</taxon>
        <taxon>Spirochaetia</taxon>
        <taxon>Spirochaetales</taxon>
        <taxon>environmental samples</taxon>
    </lineage>
</organism>
<dbReference type="Gene3D" id="3.90.550.10">
    <property type="entry name" value="Spore Coat Polysaccharide Biosynthesis Protein SpsA, Chain A"/>
    <property type="match status" value="1"/>
</dbReference>
<dbReference type="AlphaFoldDB" id="A0A3P3XFZ2"/>
<dbReference type="EMBL" id="FWDM01000004">
    <property type="protein sequence ID" value="SLM10178.1"/>
    <property type="molecule type" value="Genomic_DNA"/>
</dbReference>
<sequence>MMKEAQLHQEIHPDLRADMLAKHIDIELALSILDRYNRGEFDHVEKIVPAGVPPVDGIHVVDVRNRQANTTLFKFPKREALQNLAERNVKLPEGIPETTESGAAYLLLDAAKLEAIGRQIVPSCAYGVLNGGSATSYADLRKNRAIDEALFSALKPAFERYSGLCRDLPKGLTPAYINPDGSPGASFLELKMRARLLAANRAGFAASDALVVAPENGSAPRSSMLSTEARAGQPERLFMPLYQMTSMGNHDQLLSAYAELSSSPFLSTLSLRTGLDAAQWLSGKQPLIAAYTHSSEGMPKRIFDRAYGKEHSSLALPGGHGQCFMVLADTFRALQQQGIRYAMLSNVDNLGAFIDPVELAILAISGRPAGFDFAYRTPIDVKGGILVRTQDGTKNVVDIGPAIDIKEVETLEKQGEAILFNCATGIFDLEWLVPNLENIAHSLPVRFTDQVKDAGSYSQAEQVTWEIVSLLPDFVAFAVNKERRFLAAKMLAEMLLTSGFGNDVPSVPEVLRQVGAALHDGQSWLLQNVYGLELVNGCWVPPEIFKN</sequence>
<proteinExistence type="predicted"/>
<accession>A0A3P3XFZ2</accession>
<keyword evidence="1" id="KW-0808">Transferase</keyword>
<dbReference type="InterPro" id="IPR002618">
    <property type="entry name" value="UDPGP_fam"/>
</dbReference>
<keyword evidence="2" id="KW-0548">Nucleotidyltransferase</keyword>
<dbReference type="SUPFAM" id="SSF53448">
    <property type="entry name" value="Nucleotide-diphospho-sugar transferases"/>
    <property type="match status" value="1"/>
</dbReference>
<dbReference type="GO" id="GO:0070569">
    <property type="term" value="F:uridylyltransferase activity"/>
    <property type="evidence" value="ECO:0007669"/>
    <property type="project" value="InterPro"/>
</dbReference>
<gene>
    <name evidence="3" type="ORF">SPIROBIBN47_120012</name>
</gene>
<dbReference type="Pfam" id="PF01704">
    <property type="entry name" value="UDPGP"/>
    <property type="match status" value="1"/>
</dbReference>
<name>A0A3P3XFZ2_9SPIR</name>
<dbReference type="InterPro" id="IPR029044">
    <property type="entry name" value="Nucleotide-diphossugar_trans"/>
</dbReference>
<evidence type="ECO:0000313" key="3">
    <source>
        <dbReference type="EMBL" id="SLM10178.1"/>
    </source>
</evidence>
<evidence type="ECO:0000256" key="2">
    <source>
        <dbReference type="ARBA" id="ARBA00022695"/>
    </source>
</evidence>
<evidence type="ECO:0000256" key="1">
    <source>
        <dbReference type="ARBA" id="ARBA00022679"/>
    </source>
</evidence>
<reference evidence="3" key="1">
    <citation type="submission" date="2017-02" db="EMBL/GenBank/DDBJ databases">
        <authorList>
            <person name="Regsiter A."/>
            <person name="William W."/>
        </authorList>
    </citation>
    <scope>NUCLEOTIDE SEQUENCE</scope>
    <source>
        <strain evidence="3">Bib</strain>
    </source>
</reference>
<protein>
    <submittedName>
        <fullName evidence="3">UDP-glucose pyrophosphorylase</fullName>
    </submittedName>
</protein>